<feature type="transmembrane region" description="Helical" evidence="6">
    <location>
        <begin position="125"/>
        <end position="147"/>
    </location>
</feature>
<dbReference type="GeneID" id="37202524"/>
<dbReference type="Pfam" id="PF20684">
    <property type="entry name" value="Fung_rhodopsin"/>
    <property type="match status" value="1"/>
</dbReference>
<sequence>MASATDIHENRQETNRTLSIAMTALGLFFVILRLLARWKKGLSIGRDDYTMLLSVVFLFATCGLNLTMIHYGMGRHAAVLPTENVMTIAKLLMAFECVYCTTVGIIKVSILLMYARIFPTRNFRIASIILGGIAIGWVIAIICVSVFQCDPIAKAWNPSLPGTCINLKGSFIGNAVPNIVTDVAILSLPVHAVWGLHASLTHRLSVIAIFLLGSFVVFTSAYRFSTLFQFEPADTTWTLAKACTWCLIECSSGIISACLPTLRPLFVALSSKFASSVGTSRGRTTGTSGIKGSELQSFDGMNPVLRPANEYLAKQQVSLQVSRRDTASEDEVPLNTIRVQRDISWQETRKISNSRRWR</sequence>
<dbReference type="STRING" id="1450537.A0A395I1R3"/>
<feature type="transmembrane region" description="Helical" evidence="6">
    <location>
        <begin position="91"/>
        <end position="113"/>
    </location>
</feature>
<evidence type="ECO:0000256" key="1">
    <source>
        <dbReference type="ARBA" id="ARBA00004141"/>
    </source>
</evidence>
<evidence type="ECO:0000256" key="4">
    <source>
        <dbReference type="ARBA" id="ARBA00023136"/>
    </source>
</evidence>
<dbReference type="PANTHER" id="PTHR33048:SF151">
    <property type="entry name" value="INTEGRAL MEMBRANE PROTEIN"/>
    <property type="match status" value="1"/>
</dbReference>
<organism evidence="8 9">
    <name type="scientific">Aspergillus homomorphus (strain CBS 101889)</name>
    <dbReference type="NCBI Taxonomy" id="1450537"/>
    <lineage>
        <taxon>Eukaryota</taxon>
        <taxon>Fungi</taxon>
        <taxon>Dikarya</taxon>
        <taxon>Ascomycota</taxon>
        <taxon>Pezizomycotina</taxon>
        <taxon>Eurotiomycetes</taxon>
        <taxon>Eurotiomycetidae</taxon>
        <taxon>Eurotiales</taxon>
        <taxon>Aspergillaceae</taxon>
        <taxon>Aspergillus</taxon>
        <taxon>Aspergillus subgen. Circumdati</taxon>
    </lineage>
</organism>
<proteinExistence type="inferred from homology"/>
<keyword evidence="2 6" id="KW-0812">Transmembrane</keyword>
<dbReference type="VEuPathDB" id="FungiDB:BO97DRAFT_442171"/>
<dbReference type="InterPro" id="IPR052337">
    <property type="entry name" value="SAT4-like"/>
</dbReference>
<keyword evidence="3 6" id="KW-1133">Transmembrane helix</keyword>
<dbReference type="InterPro" id="IPR049326">
    <property type="entry name" value="Rhodopsin_dom_fungi"/>
</dbReference>
<evidence type="ECO:0000313" key="9">
    <source>
        <dbReference type="Proteomes" id="UP000248961"/>
    </source>
</evidence>
<keyword evidence="4 6" id="KW-0472">Membrane</keyword>
<evidence type="ECO:0000256" key="3">
    <source>
        <dbReference type="ARBA" id="ARBA00022989"/>
    </source>
</evidence>
<name>A0A395I1R3_ASPHC</name>
<feature type="domain" description="Rhodopsin" evidence="7">
    <location>
        <begin position="32"/>
        <end position="267"/>
    </location>
</feature>
<dbReference type="AlphaFoldDB" id="A0A395I1R3"/>
<dbReference type="OrthoDB" id="10017208at2759"/>
<dbReference type="Proteomes" id="UP000248961">
    <property type="component" value="Unassembled WGS sequence"/>
</dbReference>
<evidence type="ECO:0000259" key="7">
    <source>
        <dbReference type="Pfam" id="PF20684"/>
    </source>
</evidence>
<comment type="similarity">
    <text evidence="5">Belongs to the SAT4 family.</text>
</comment>
<keyword evidence="9" id="KW-1185">Reference proteome</keyword>
<reference evidence="8 9" key="1">
    <citation type="submission" date="2018-02" db="EMBL/GenBank/DDBJ databases">
        <title>The genomes of Aspergillus section Nigri reveals drivers in fungal speciation.</title>
        <authorList>
            <consortium name="DOE Joint Genome Institute"/>
            <person name="Vesth T.C."/>
            <person name="Nybo J."/>
            <person name="Theobald S."/>
            <person name="Brandl J."/>
            <person name="Frisvad J.C."/>
            <person name="Nielsen K.F."/>
            <person name="Lyhne E.K."/>
            <person name="Kogle M.E."/>
            <person name="Kuo A."/>
            <person name="Riley R."/>
            <person name="Clum A."/>
            <person name="Nolan M."/>
            <person name="Lipzen A."/>
            <person name="Salamov A."/>
            <person name="Henrissat B."/>
            <person name="Wiebenga A."/>
            <person name="De vries R.P."/>
            <person name="Grigoriev I.V."/>
            <person name="Mortensen U.H."/>
            <person name="Andersen M.R."/>
            <person name="Baker S.E."/>
        </authorList>
    </citation>
    <scope>NUCLEOTIDE SEQUENCE [LARGE SCALE GENOMIC DNA]</scope>
    <source>
        <strain evidence="8 9">CBS 101889</strain>
    </source>
</reference>
<comment type="subcellular location">
    <subcellularLocation>
        <location evidence="1">Membrane</location>
        <topology evidence="1">Multi-pass membrane protein</topology>
    </subcellularLocation>
</comment>
<evidence type="ECO:0000256" key="5">
    <source>
        <dbReference type="ARBA" id="ARBA00038359"/>
    </source>
</evidence>
<protein>
    <recommendedName>
        <fullName evidence="7">Rhodopsin domain-containing protein</fullName>
    </recommendedName>
</protein>
<dbReference type="EMBL" id="KZ824277">
    <property type="protein sequence ID" value="RAL13867.1"/>
    <property type="molecule type" value="Genomic_DNA"/>
</dbReference>
<gene>
    <name evidence="8" type="ORF">BO97DRAFT_442171</name>
</gene>
<feature type="transmembrane region" description="Helical" evidence="6">
    <location>
        <begin position="204"/>
        <end position="222"/>
    </location>
</feature>
<dbReference type="GO" id="GO:0016020">
    <property type="term" value="C:membrane"/>
    <property type="evidence" value="ECO:0007669"/>
    <property type="project" value="UniProtKB-SubCell"/>
</dbReference>
<evidence type="ECO:0000256" key="2">
    <source>
        <dbReference type="ARBA" id="ARBA00022692"/>
    </source>
</evidence>
<feature type="transmembrane region" description="Helical" evidence="6">
    <location>
        <begin position="48"/>
        <end position="71"/>
    </location>
</feature>
<evidence type="ECO:0000313" key="8">
    <source>
        <dbReference type="EMBL" id="RAL13867.1"/>
    </source>
</evidence>
<accession>A0A395I1R3</accession>
<evidence type="ECO:0000256" key="6">
    <source>
        <dbReference type="SAM" id="Phobius"/>
    </source>
</evidence>
<feature type="transmembrane region" description="Helical" evidence="6">
    <location>
        <begin position="18"/>
        <end position="36"/>
    </location>
</feature>
<dbReference type="PANTHER" id="PTHR33048">
    <property type="entry name" value="PTH11-LIKE INTEGRAL MEMBRANE PROTEIN (AFU_ORTHOLOGUE AFUA_5G11245)"/>
    <property type="match status" value="1"/>
</dbReference>
<dbReference type="RefSeq" id="XP_025553021.1">
    <property type="nucleotide sequence ID" value="XM_025698235.1"/>
</dbReference>